<dbReference type="Proteomes" id="UP000695022">
    <property type="component" value="Unplaced"/>
</dbReference>
<feature type="chain" id="PRO_5047517877" evidence="3">
    <location>
        <begin position="21"/>
        <end position="154"/>
    </location>
</feature>
<dbReference type="InterPro" id="IPR050975">
    <property type="entry name" value="Sleep_regulator"/>
</dbReference>
<evidence type="ECO:0000313" key="5">
    <source>
        <dbReference type="RefSeq" id="XP_014661674.1"/>
    </source>
</evidence>
<sequence>MMIAACFFVFIALAFQTGEAAQCYECQYSNHPGGDLVTKLLSDTFNNLGLNLNLDNSPSSPQCADTTTLMPSDKTKLVDCKGSCYKFKFSENDSTWVARGCFQMPVEEKCEKQKQDNGNVWTCVCSGDHCNGAITHGFTLAALLLTLFSTAMLL</sequence>
<accession>A0ABM1DP03</accession>
<organism evidence="4 5">
    <name type="scientific">Priapulus caudatus</name>
    <name type="common">Priapulid worm</name>
    <dbReference type="NCBI Taxonomy" id="37621"/>
    <lineage>
        <taxon>Eukaryota</taxon>
        <taxon>Metazoa</taxon>
        <taxon>Ecdysozoa</taxon>
        <taxon>Scalidophora</taxon>
        <taxon>Priapulida</taxon>
        <taxon>Priapulimorpha</taxon>
        <taxon>Priapulimorphida</taxon>
        <taxon>Priapulidae</taxon>
        <taxon>Priapulus</taxon>
    </lineage>
</organism>
<keyword evidence="4" id="KW-1185">Reference proteome</keyword>
<evidence type="ECO:0000256" key="3">
    <source>
        <dbReference type="SAM" id="SignalP"/>
    </source>
</evidence>
<evidence type="ECO:0000256" key="1">
    <source>
        <dbReference type="ARBA" id="ARBA00022729"/>
    </source>
</evidence>
<keyword evidence="2" id="KW-0325">Glycoprotein</keyword>
<reference evidence="5" key="1">
    <citation type="submission" date="2025-08" db="UniProtKB">
        <authorList>
            <consortium name="RefSeq"/>
        </authorList>
    </citation>
    <scope>IDENTIFICATION</scope>
</reference>
<gene>
    <name evidence="5" type="primary">LOC106804834</name>
</gene>
<dbReference type="RefSeq" id="XP_014661674.1">
    <property type="nucleotide sequence ID" value="XM_014806188.1"/>
</dbReference>
<proteinExistence type="predicted"/>
<keyword evidence="1 3" id="KW-0732">Signal</keyword>
<evidence type="ECO:0000256" key="2">
    <source>
        <dbReference type="ARBA" id="ARBA00023180"/>
    </source>
</evidence>
<dbReference type="PANTHER" id="PTHR33562">
    <property type="entry name" value="ATILLA, ISOFORM B-RELATED-RELATED"/>
    <property type="match status" value="1"/>
</dbReference>
<evidence type="ECO:0000313" key="4">
    <source>
        <dbReference type="Proteomes" id="UP000695022"/>
    </source>
</evidence>
<dbReference type="Pfam" id="PF17064">
    <property type="entry name" value="QVR"/>
    <property type="match status" value="1"/>
</dbReference>
<dbReference type="GeneID" id="106804834"/>
<protein>
    <submittedName>
        <fullName evidence="5">Uncharacterized protein LOC106804834</fullName>
    </submittedName>
</protein>
<feature type="signal peptide" evidence="3">
    <location>
        <begin position="1"/>
        <end position="20"/>
    </location>
</feature>
<dbReference type="InterPro" id="IPR031424">
    <property type="entry name" value="QVR-like"/>
</dbReference>
<name>A0ABM1DP03_PRICU</name>